<gene>
    <name evidence="2" type="ORF">CR513_37636</name>
</gene>
<accession>A0A371FUB3</accession>
<feature type="domain" description="Retrotransposon gag" evidence="1">
    <location>
        <begin position="158"/>
        <end position="206"/>
    </location>
</feature>
<dbReference type="AlphaFoldDB" id="A0A371FUB3"/>
<comment type="caution">
    <text evidence="2">The sequence shown here is derived from an EMBL/GenBank/DDBJ whole genome shotgun (WGS) entry which is preliminary data.</text>
</comment>
<dbReference type="InterPro" id="IPR005162">
    <property type="entry name" value="Retrotrans_gag_dom"/>
</dbReference>
<organism evidence="2 3">
    <name type="scientific">Mucuna pruriens</name>
    <name type="common">Velvet bean</name>
    <name type="synonym">Dolichos pruriens</name>
    <dbReference type="NCBI Taxonomy" id="157652"/>
    <lineage>
        <taxon>Eukaryota</taxon>
        <taxon>Viridiplantae</taxon>
        <taxon>Streptophyta</taxon>
        <taxon>Embryophyta</taxon>
        <taxon>Tracheophyta</taxon>
        <taxon>Spermatophyta</taxon>
        <taxon>Magnoliopsida</taxon>
        <taxon>eudicotyledons</taxon>
        <taxon>Gunneridae</taxon>
        <taxon>Pentapetalae</taxon>
        <taxon>rosids</taxon>
        <taxon>fabids</taxon>
        <taxon>Fabales</taxon>
        <taxon>Fabaceae</taxon>
        <taxon>Papilionoideae</taxon>
        <taxon>50 kb inversion clade</taxon>
        <taxon>NPAAA clade</taxon>
        <taxon>indigoferoid/millettioid clade</taxon>
        <taxon>Phaseoleae</taxon>
        <taxon>Mucuna</taxon>
    </lineage>
</organism>
<reference evidence="2" key="1">
    <citation type="submission" date="2018-05" db="EMBL/GenBank/DDBJ databases">
        <title>Draft genome of Mucuna pruriens seed.</title>
        <authorList>
            <person name="Nnadi N.E."/>
            <person name="Vos R."/>
            <person name="Hasami M.H."/>
            <person name="Devisetty U.K."/>
            <person name="Aguiy J.C."/>
        </authorList>
    </citation>
    <scope>NUCLEOTIDE SEQUENCE [LARGE SCALE GENOMIC DNA]</scope>
    <source>
        <strain evidence="2">JCA_2017</strain>
    </source>
</reference>
<feature type="non-terminal residue" evidence="2">
    <location>
        <position position="1"/>
    </location>
</feature>
<dbReference type="OrthoDB" id="1750196at2759"/>
<sequence>MEVVVDDLEQKHEELMGDNREKALEAVLQKLCKLPLTTPRGSLRTSHIIKSHFLLMTYLLTIHPLWPQRRINIPLLRTNNVKGLSFLCRSETWLRTQILTYGFQAVDLCLVPDMVIPHNFKVPDFDKYKGNSCQKNHLISYCRKMDAHTHNDKLLIYFFQESLTKAALGWYLNLENGRIQTWKDLVEAFLKQYKYNKDMASNRTQL</sequence>
<dbReference type="Pfam" id="PF03732">
    <property type="entry name" value="Retrotrans_gag"/>
    <property type="match status" value="1"/>
</dbReference>
<evidence type="ECO:0000259" key="1">
    <source>
        <dbReference type="Pfam" id="PF03732"/>
    </source>
</evidence>
<dbReference type="Proteomes" id="UP000257109">
    <property type="component" value="Unassembled WGS sequence"/>
</dbReference>
<dbReference type="EMBL" id="QJKJ01007865">
    <property type="protein sequence ID" value="RDX81653.1"/>
    <property type="molecule type" value="Genomic_DNA"/>
</dbReference>
<dbReference type="PANTHER" id="PTHR33223">
    <property type="entry name" value="CCHC-TYPE DOMAIN-CONTAINING PROTEIN"/>
    <property type="match status" value="1"/>
</dbReference>
<dbReference type="PANTHER" id="PTHR33223:SF8">
    <property type="entry name" value="OS04G0172440 PROTEIN"/>
    <property type="match status" value="1"/>
</dbReference>
<evidence type="ECO:0000313" key="3">
    <source>
        <dbReference type="Proteomes" id="UP000257109"/>
    </source>
</evidence>
<proteinExistence type="predicted"/>
<name>A0A371FUB3_MUCPR</name>
<keyword evidence="3" id="KW-1185">Reference proteome</keyword>
<evidence type="ECO:0000313" key="2">
    <source>
        <dbReference type="EMBL" id="RDX81653.1"/>
    </source>
</evidence>
<protein>
    <recommendedName>
        <fullName evidence="1">Retrotransposon gag domain-containing protein</fullName>
    </recommendedName>
</protein>